<accession>A0A0K9P1A2</accession>
<proteinExistence type="predicted"/>
<dbReference type="InterPro" id="IPR002683">
    <property type="entry name" value="PsbP_C"/>
</dbReference>
<dbReference type="AlphaFoldDB" id="A0A0K9P1A2"/>
<evidence type="ECO:0000313" key="2">
    <source>
        <dbReference type="EMBL" id="KMZ62753.1"/>
    </source>
</evidence>
<dbReference type="InterPro" id="IPR016123">
    <property type="entry name" value="Mog1/PsbP_a/b/a-sand"/>
</dbReference>
<gene>
    <name evidence="2" type="ORF">ZOSMA_44G01560</name>
</gene>
<sequence length="242" mass="26523">MATAVFSLICSSIALPRNSRVRIISYSTRRDIFVNTTAISLTQILAPLSSFAVEQQSASQDASNRPKKQAFLEIENTKSWFQYVGGGFSIRVPPQFEDAMEPEDYNTGLSLYGDKVKPQTFAARFATPDGSEVVSVVVRSTNQLKITFLEAKDITDLGSLKSAAKIFVPGGANLYSARTIKIKEDENVRTYYYYEFGIEGRHMALVVSVNSGKAYIAGAICSESKWDEAGVKLRSAAISLSV</sequence>
<dbReference type="GO" id="GO:0015979">
    <property type="term" value="P:photosynthesis"/>
    <property type="evidence" value="ECO:0007669"/>
    <property type="project" value="InterPro"/>
</dbReference>
<keyword evidence="3" id="KW-1185">Reference proteome</keyword>
<name>A0A0K9P1A2_ZOSMR</name>
<protein>
    <recommendedName>
        <fullName evidence="1">PsbP C-terminal domain-containing protein</fullName>
    </recommendedName>
</protein>
<evidence type="ECO:0000313" key="3">
    <source>
        <dbReference type="Proteomes" id="UP000036987"/>
    </source>
</evidence>
<dbReference type="SUPFAM" id="SSF55724">
    <property type="entry name" value="Mog1p/PsbP-like"/>
    <property type="match status" value="1"/>
</dbReference>
<dbReference type="GO" id="GO:0005509">
    <property type="term" value="F:calcium ion binding"/>
    <property type="evidence" value="ECO:0007669"/>
    <property type="project" value="InterPro"/>
</dbReference>
<dbReference type="Gene3D" id="3.40.1000.10">
    <property type="entry name" value="Mog1/PsbP, alpha/beta/alpha sandwich"/>
    <property type="match status" value="1"/>
</dbReference>
<dbReference type="GO" id="GO:0009654">
    <property type="term" value="C:photosystem II oxygen evolving complex"/>
    <property type="evidence" value="ECO:0007669"/>
    <property type="project" value="InterPro"/>
</dbReference>
<dbReference type="GO" id="GO:0019898">
    <property type="term" value="C:extrinsic component of membrane"/>
    <property type="evidence" value="ECO:0007669"/>
    <property type="project" value="InterPro"/>
</dbReference>
<dbReference type="PANTHER" id="PTHR37764:SF1">
    <property type="entry name" value="KETOSE_ALDOSE ISOMERASE, PUTATIVE (MOG1_PSBP_DUF1795-LIKE PHOTOSYSTEM II REACTION CENTER PSBP FAMILY PROTEIN)-RELATED"/>
    <property type="match status" value="1"/>
</dbReference>
<reference evidence="3" key="1">
    <citation type="journal article" date="2016" name="Nature">
        <title>The genome of the seagrass Zostera marina reveals angiosperm adaptation to the sea.</title>
        <authorList>
            <person name="Olsen J.L."/>
            <person name="Rouze P."/>
            <person name="Verhelst B."/>
            <person name="Lin Y.-C."/>
            <person name="Bayer T."/>
            <person name="Collen J."/>
            <person name="Dattolo E."/>
            <person name="De Paoli E."/>
            <person name="Dittami S."/>
            <person name="Maumus F."/>
            <person name="Michel G."/>
            <person name="Kersting A."/>
            <person name="Lauritano C."/>
            <person name="Lohaus R."/>
            <person name="Toepel M."/>
            <person name="Tonon T."/>
            <person name="Vanneste K."/>
            <person name="Amirebrahimi M."/>
            <person name="Brakel J."/>
            <person name="Bostroem C."/>
            <person name="Chovatia M."/>
            <person name="Grimwood J."/>
            <person name="Jenkins J.W."/>
            <person name="Jueterbock A."/>
            <person name="Mraz A."/>
            <person name="Stam W.T."/>
            <person name="Tice H."/>
            <person name="Bornberg-Bauer E."/>
            <person name="Green P.J."/>
            <person name="Pearson G.A."/>
            <person name="Procaccini G."/>
            <person name="Duarte C.M."/>
            <person name="Schmutz J."/>
            <person name="Reusch T.B.H."/>
            <person name="Van de Peer Y."/>
        </authorList>
    </citation>
    <scope>NUCLEOTIDE SEQUENCE [LARGE SCALE GENOMIC DNA]</scope>
    <source>
        <strain evidence="3">cv. Finnish</strain>
    </source>
</reference>
<feature type="domain" description="PsbP C-terminal" evidence="1">
    <location>
        <begin position="111"/>
        <end position="242"/>
    </location>
</feature>
<dbReference type="STRING" id="29655.A0A0K9P1A2"/>
<dbReference type="Pfam" id="PF01789">
    <property type="entry name" value="PsbP"/>
    <property type="match status" value="1"/>
</dbReference>
<dbReference type="OMA" id="FARDEQH"/>
<evidence type="ECO:0000259" key="1">
    <source>
        <dbReference type="Pfam" id="PF01789"/>
    </source>
</evidence>
<comment type="caution">
    <text evidence="2">The sequence shown here is derived from an EMBL/GenBank/DDBJ whole genome shotgun (WGS) entry which is preliminary data.</text>
</comment>
<dbReference type="Proteomes" id="UP000036987">
    <property type="component" value="Unassembled WGS sequence"/>
</dbReference>
<dbReference type="EMBL" id="LFYR01001330">
    <property type="protein sequence ID" value="KMZ62753.1"/>
    <property type="molecule type" value="Genomic_DNA"/>
</dbReference>
<dbReference type="OrthoDB" id="1621991at2759"/>
<dbReference type="PANTHER" id="PTHR37764">
    <property type="entry name" value="KETOSE/ALDOSE ISOMERASE, PUTATIVE (MOG1/PSBP/DUF1795-LIKE PHOTOSYSTEM II REACTION CENTER PSBP FAMILY PROTEIN)-RELATED"/>
    <property type="match status" value="1"/>
</dbReference>
<organism evidence="2 3">
    <name type="scientific">Zostera marina</name>
    <name type="common">Eelgrass</name>
    <dbReference type="NCBI Taxonomy" id="29655"/>
    <lineage>
        <taxon>Eukaryota</taxon>
        <taxon>Viridiplantae</taxon>
        <taxon>Streptophyta</taxon>
        <taxon>Embryophyta</taxon>
        <taxon>Tracheophyta</taxon>
        <taxon>Spermatophyta</taxon>
        <taxon>Magnoliopsida</taxon>
        <taxon>Liliopsida</taxon>
        <taxon>Zosteraceae</taxon>
        <taxon>Zostera</taxon>
    </lineage>
</organism>